<evidence type="ECO:0000259" key="4">
    <source>
        <dbReference type="SMART" id="SM00382"/>
    </source>
</evidence>
<evidence type="ECO:0000256" key="3">
    <source>
        <dbReference type="ARBA" id="ARBA00022840"/>
    </source>
</evidence>
<evidence type="ECO:0000313" key="6">
    <source>
        <dbReference type="Proteomes" id="UP000465622"/>
    </source>
</evidence>
<sequence>MSPVTVNDNDLVPITDIGGWLAAHGEHTALRALGELLLGVTADSHRAETAERFTARHLGVPPTDLVDEECELNAVTRVTAALALAEMIAAHDAEVGSGDYASPPSYTRTEVADGEHRRHPQCLRAAFPTATLAPNAPVVVKIETRSGSIHDPAITVYAARQNQPAAQDVMDQIMARADELNPYRGRAVRASISRGLTLTVIDLPPLSRTHIVVPEAVWSEVDLGVAAVRDQHELLNAHGLGCRRGVLLVGPPGTGKSAVSAVVARELLQSGFTVIYVEAKAGQHLLTAVVEEAERLGGPILLVLEDVDLRCRDRGHGSSGGLSELLQAMDIRPDARILTLASTNDAATLDAAAIRTGRFDSIVVVNYPDRTAAARILSGLVDGIPGEVDAVAVAGQLPEQTSGSDLREIVRRAVLSGDGTVSTASLLAEIGSGRYRAQVPTSGQYL</sequence>
<dbReference type="Pfam" id="PF00004">
    <property type="entry name" value="AAA"/>
    <property type="match status" value="1"/>
</dbReference>
<keyword evidence="2" id="KW-0547">Nucleotide-binding</keyword>
<organism evidence="5 6">
    <name type="scientific">Mycolicibacterium mageritense</name>
    <name type="common">Mycobacterium mageritense</name>
    <dbReference type="NCBI Taxonomy" id="53462"/>
    <lineage>
        <taxon>Bacteria</taxon>
        <taxon>Bacillati</taxon>
        <taxon>Actinomycetota</taxon>
        <taxon>Actinomycetes</taxon>
        <taxon>Mycobacteriales</taxon>
        <taxon>Mycobacteriaceae</taxon>
        <taxon>Mycolicibacterium</taxon>
    </lineage>
</organism>
<evidence type="ECO:0000256" key="2">
    <source>
        <dbReference type="ARBA" id="ARBA00022741"/>
    </source>
</evidence>
<dbReference type="InterPro" id="IPR003593">
    <property type="entry name" value="AAA+_ATPase"/>
</dbReference>
<dbReference type="EMBL" id="AP022567">
    <property type="protein sequence ID" value="BBX38016.1"/>
    <property type="molecule type" value="Genomic_DNA"/>
</dbReference>
<evidence type="ECO:0000256" key="1">
    <source>
        <dbReference type="ARBA" id="ARBA00006914"/>
    </source>
</evidence>
<dbReference type="PANTHER" id="PTHR23073">
    <property type="entry name" value="26S PROTEASOME REGULATORY SUBUNIT"/>
    <property type="match status" value="1"/>
</dbReference>
<dbReference type="RefSeq" id="WP_036438907.1">
    <property type="nucleotide sequence ID" value="NZ_AP022567.1"/>
</dbReference>
<dbReference type="Proteomes" id="UP000465622">
    <property type="component" value="Chromosome"/>
</dbReference>
<protein>
    <recommendedName>
        <fullName evidence="4">AAA+ ATPase domain-containing protein</fullName>
    </recommendedName>
</protein>
<dbReference type="InterPro" id="IPR050221">
    <property type="entry name" value="26S_Proteasome_ATPase"/>
</dbReference>
<dbReference type="Gene3D" id="1.10.8.60">
    <property type="match status" value="1"/>
</dbReference>
<name>A0ABM7I524_MYCME</name>
<keyword evidence="6" id="KW-1185">Reference proteome</keyword>
<accession>A0ABM7I524</accession>
<comment type="similarity">
    <text evidence="1">Belongs to the AAA ATPase family.</text>
</comment>
<reference evidence="5 6" key="1">
    <citation type="journal article" date="2019" name="Emerg. Microbes Infect.">
        <title>Comprehensive subspecies identification of 175 nontuberculous mycobacteria species based on 7547 genomic profiles.</title>
        <authorList>
            <person name="Matsumoto Y."/>
            <person name="Kinjo T."/>
            <person name="Motooka D."/>
            <person name="Nabeya D."/>
            <person name="Jung N."/>
            <person name="Uechi K."/>
            <person name="Horii T."/>
            <person name="Iida T."/>
            <person name="Fujita J."/>
            <person name="Nakamura S."/>
        </authorList>
    </citation>
    <scope>NUCLEOTIDE SEQUENCE [LARGE SCALE GENOMIC DNA]</scope>
    <source>
        <strain evidence="5 6">JCM 12375</strain>
    </source>
</reference>
<evidence type="ECO:0000313" key="5">
    <source>
        <dbReference type="EMBL" id="BBX38016.1"/>
    </source>
</evidence>
<keyword evidence="3" id="KW-0067">ATP-binding</keyword>
<dbReference type="InterPro" id="IPR003959">
    <property type="entry name" value="ATPase_AAA_core"/>
</dbReference>
<gene>
    <name evidence="5" type="ORF">MMAGJ_72980</name>
</gene>
<dbReference type="CDD" id="cd19481">
    <property type="entry name" value="RecA-like_protease"/>
    <property type="match status" value="1"/>
</dbReference>
<dbReference type="Gene3D" id="3.40.50.300">
    <property type="entry name" value="P-loop containing nucleotide triphosphate hydrolases"/>
    <property type="match status" value="1"/>
</dbReference>
<feature type="domain" description="AAA+ ATPase" evidence="4">
    <location>
        <begin position="242"/>
        <end position="369"/>
    </location>
</feature>
<dbReference type="InterPro" id="IPR027417">
    <property type="entry name" value="P-loop_NTPase"/>
</dbReference>
<proteinExistence type="inferred from homology"/>
<dbReference type="SUPFAM" id="SSF52540">
    <property type="entry name" value="P-loop containing nucleoside triphosphate hydrolases"/>
    <property type="match status" value="1"/>
</dbReference>
<dbReference type="SMART" id="SM00382">
    <property type="entry name" value="AAA"/>
    <property type="match status" value="1"/>
</dbReference>